<keyword evidence="3" id="KW-1185">Reference proteome</keyword>
<accession>A0A239KE53</accession>
<dbReference type="CDD" id="cd06355">
    <property type="entry name" value="PBP1_FmdD-like"/>
    <property type="match status" value="1"/>
</dbReference>
<dbReference type="NCBIfam" id="TIGR03407">
    <property type="entry name" value="urea_ABC_UrtA"/>
    <property type="match status" value="1"/>
</dbReference>
<dbReference type="OrthoDB" id="9802022at2"/>
<dbReference type="InterPro" id="IPR017777">
    <property type="entry name" value="ABC_urea-bd_UrtA"/>
</dbReference>
<keyword evidence="1" id="KW-0732">Signal</keyword>
<reference evidence="2 3" key="1">
    <citation type="submission" date="2017-06" db="EMBL/GenBank/DDBJ databases">
        <authorList>
            <person name="Kim H.J."/>
            <person name="Triplett B.A."/>
        </authorList>
    </citation>
    <scope>NUCLEOTIDE SEQUENCE [LARGE SCALE GENOMIC DNA]</scope>
    <source>
        <strain evidence="2 3">DSM 29339</strain>
    </source>
</reference>
<dbReference type="SUPFAM" id="SSF53822">
    <property type="entry name" value="Periplasmic binding protein-like I"/>
    <property type="match status" value="1"/>
</dbReference>
<dbReference type="Pfam" id="PF13433">
    <property type="entry name" value="Peripla_BP_5"/>
    <property type="match status" value="1"/>
</dbReference>
<evidence type="ECO:0000313" key="2">
    <source>
        <dbReference type="EMBL" id="SNT15992.1"/>
    </source>
</evidence>
<dbReference type="FunFam" id="3.40.50.2300:FF:000097">
    <property type="entry name" value="Branched-chain amino acid ABC transporter substrate-binding protein"/>
    <property type="match status" value="1"/>
</dbReference>
<name>A0A239KE53_9RHOB</name>
<organism evidence="2 3">
    <name type="scientific">Tropicimonas sediminicola</name>
    <dbReference type="NCBI Taxonomy" id="1031541"/>
    <lineage>
        <taxon>Bacteria</taxon>
        <taxon>Pseudomonadati</taxon>
        <taxon>Pseudomonadota</taxon>
        <taxon>Alphaproteobacteria</taxon>
        <taxon>Rhodobacterales</taxon>
        <taxon>Roseobacteraceae</taxon>
        <taxon>Tropicimonas</taxon>
    </lineage>
</organism>
<feature type="chain" id="PRO_5012150486" evidence="1">
    <location>
        <begin position="22"/>
        <end position="424"/>
    </location>
</feature>
<gene>
    <name evidence="2" type="ORF">SAMN05421757_10728</name>
</gene>
<dbReference type="PANTHER" id="PTHR47628:SF1">
    <property type="entry name" value="ALIPHATIC AMIDASE EXPRESSION-REGULATING PROTEIN"/>
    <property type="match status" value="1"/>
</dbReference>
<dbReference type="Proteomes" id="UP000198426">
    <property type="component" value="Unassembled WGS sequence"/>
</dbReference>
<dbReference type="RefSeq" id="WP_089234255.1">
    <property type="nucleotide sequence ID" value="NZ_FZOY01000007.1"/>
</dbReference>
<dbReference type="EMBL" id="FZOY01000007">
    <property type="protein sequence ID" value="SNT15992.1"/>
    <property type="molecule type" value="Genomic_DNA"/>
</dbReference>
<dbReference type="AlphaFoldDB" id="A0A239KE53"/>
<dbReference type="InterPro" id="IPR028082">
    <property type="entry name" value="Peripla_BP_I"/>
</dbReference>
<dbReference type="PANTHER" id="PTHR47628">
    <property type="match status" value="1"/>
</dbReference>
<proteinExistence type="predicted"/>
<sequence>MKLRMTSALVGALAFATSAMAQDDTIKIGVLHSLSGTMAISETTLKDTMLMLIDEQNAKGGVLGKQLEAVVVDPASDWPLFAEKARELITVEGVDVMFGCWTSVSRKSVLPVIEELNGLLFYPVQYEGEESSKNVFYTGAAPNQQAIPATDYFLEELGVEKFALLGTDYVYPRTTNNILESYLKDKGIAEEDIFVNYTPFGHSDWSKIVSDVVALGADGKKVGVISTINGDANIGFYKELAAQGVSADDIPVVAFSVGEEELSGLDTSNLVGHLAAWNYFQSAESELNDEFISAWKARMGEDRVTNDPMEAHFIGFNMWVNAVEEAGTTDVDAVSAAMIGQEYPNLTGSTATMLPNHHLTKPVLIGEILEDGQFDIISETDPVPGDAWTDFLPESAVLKSDWADLGCGMYNTETETCVQMKSNY</sequence>
<evidence type="ECO:0000313" key="3">
    <source>
        <dbReference type="Proteomes" id="UP000198426"/>
    </source>
</evidence>
<feature type="signal peptide" evidence="1">
    <location>
        <begin position="1"/>
        <end position="21"/>
    </location>
</feature>
<dbReference type="Gene3D" id="3.40.50.2300">
    <property type="match status" value="2"/>
</dbReference>
<evidence type="ECO:0000256" key="1">
    <source>
        <dbReference type="SAM" id="SignalP"/>
    </source>
</evidence>
<protein>
    <submittedName>
        <fullName evidence="2">Amino acid/amide ABC transporter substrate-binding protein, HAAT family</fullName>
    </submittedName>
</protein>